<accession>S8EFQ8</accession>
<sequence length="86" mass="9857">AIPPLRHHLGLVRENTAIRFNKLGTFNPIIQQLPATWRTHPPRPSHPPVTARRKKPPASTRLCILAELSDPQNERLEPLALPPWRR</sequence>
<evidence type="ECO:0000256" key="1">
    <source>
        <dbReference type="SAM" id="MobiDB-lite"/>
    </source>
</evidence>
<dbReference type="InParanoid" id="S8EFQ8"/>
<dbReference type="STRING" id="743788.S8EFQ8"/>
<evidence type="ECO:0000313" key="2">
    <source>
        <dbReference type="EMBL" id="EPT02069.1"/>
    </source>
</evidence>
<dbReference type="HOGENOM" id="CLU_2503845_0_0_1"/>
<feature type="region of interest" description="Disordered" evidence="1">
    <location>
        <begin position="36"/>
        <end position="57"/>
    </location>
</feature>
<feature type="non-terminal residue" evidence="2">
    <location>
        <position position="1"/>
    </location>
</feature>
<dbReference type="OrthoDB" id="3230070at2759"/>
<proteinExistence type="predicted"/>
<dbReference type="Proteomes" id="UP000015241">
    <property type="component" value="Unassembled WGS sequence"/>
</dbReference>
<reference evidence="2 3" key="1">
    <citation type="journal article" date="2012" name="Science">
        <title>The Paleozoic origin of enzymatic lignin decomposition reconstructed from 31 fungal genomes.</title>
        <authorList>
            <person name="Floudas D."/>
            <person name="Binder M."/>
            <person name="Riley R."/>
            <person name="Barry K."/>
            <person name="Blanchette R.A."/>
            <person name="Henrissat B."/>
            <person name="Martinez A.T."/>
            <person name="Otillar R."/>
            <person name="Spatafora J.W."/>
            <person name="Yadav J.S."/>
            <person name="Aerts A."/>
            <person name="Benoit I."/>
            <person name="Boyd A."/>
            <person name="Carlson A."/>
            <person name="Copeland A."/>
            <person name="Coutinho P.M."/>
            <person name="de Vries R.P."/>
            <person name="Ferreira P."/>
            <person name="Findley K."/>
            <person name="Foster B."/>
            <person name="Gaskell J."/>
            <person name="Glotzer D."/>
            <person name="Gorecki P."/>
            <person name="Heitman J."/>
            <person name="Hesse C."/>
            <person name="Hori C."/>
            <person name="Igarashi K."/>
            <person name="Jurgens J.A."/>
            <person name="Kallen N."/>
            <person name="Kersten P."/>
            <person name="Kohler A."/>
            <person name="Kuees U."/>
            <person name="Kumar T.K.A."/>
            <person name="Kuo A."/>
            <person name="LaButti K."/>
            <person name="Larrondo L.F."/>
            <person name="Lindquist E."/>
            <person name="Ling A."/>
            <person name="Lombard V."/>
            <person name="Lucas S."/>
            <person name="Lundell T."/>
            <person name="Martin R."/>
            <person name="McLaughlin D.J."/>
            <person name="Morgenstern I."/>
            <person name="Morin E."/>
            <person name="Murat C."/>
            <person name="Nagy L.G."/>
            <person name="Nolan M."/>
            <person name="Ohm R.A."/>
            <person name="Patyshakuliyeva A."/>
            <person name="Rokas A."/>
            <person name="Ruiz-Duenas F.J."/>
            <person name="Sabat G."/>
            <person name="Salamov A."/>
            <person name="Samejima M."/>
            <person name="Schmutz J."/>
            <person name="Slot J.C."/>
            <person name="St John F."/>
            <person name="Stenlid J."/>
            <person name="Sun H."/>
            <person name="Sun S."/>
            <person name="Syed K."/>
            <person name="Tsang A."/>
            <person name="Wiebenga A."/>
            <person name="Young D."/>
            <person name="Pisabarro A."/>
            <person name="Eastwood D.C."/>
            <person name="Martin F."/>
            <person name="Cullen D."/>
            <person name="Grigoriev I.V."/>
            <person name="Hibbett D.S."/>
        </authorList>
    </citation>
    <scope>NUCLEOTIDE SEQUENCE</scope>
    <source>
        <strain evidence="3">FP-58527</strain>
    </source>
</reference>
<feature type="non-terminal residue" evidence="2">
    <location>
        <position position="86"/>
    </location>
</feature>
<dbReference type="AlphaFoldDB" id="S8EFQ8"/>
<name>S8EFQ8_FOMSC</name>
<organism evidence="2 3">
    <name type="scientific">Fomitopsis schrenkii</name>
    <name type="common">Brown rot fungus</name>
    <dbReference type="NCBI Taxonomy" id="2126942"/>
    <lineage>
        <taxon>Eukaryota</taxon>
        <taxon>Fungi</taxon>
        <taxon>Dikarya</taxon>
        <taxon>Basidiomycota</taxon>
        <taxon>Agaricomycotina</taxon>
        <taxon>Agaricomycetes</taxon>
        <taxon>Polyporales</taxon>
        <taxon>Fomitopsis</taxon>
    </lineage>
</organism>
<evidence type="ECO:0000313" key="3">
    <source>
        <dbReference type="Proteomes" id="UP000015241"/>
    </source>
</evidence>
<protein>
    <submittedName>
        <fullName evidence="2">Uncharacterized protein</fullName>
    </submittedName>
</protein>
<dbReference type="EMBL" id="KE504137">
    <property type="protein sequence ID" value="EPT02069.1"/>
    <property type="molecule type" value="Genomic_DNA"/>
</dbReference>
<keyword evidence="3" id="KW-1185">Reference proteome</keyword>
<gene>
    <name evidence="2" type="ORF">FOMPIDRAFT_19600</name>
</gene>